<accession>E8ZKM6</accession>
<evidence type="ECO:0000313" key="2">
    <source>
        <dbReference type="Proteomes" id="UP000008637"/>
    </source>
</evidence>
<proteinExistence type="predicted"/>
<dbReference type="KEGG" id="mha:HF1_01840"/>
<protein>
    <submittedName>
        <fullName evidence="1">Uncharacterized protein</fullName>
    </submittedName>
</protein>
<name>E8ZKM6_MYCHL</name>
<sequence>MSLLKKVVPVVAAASGIAGLSLVKITKPSEDVLTVTPSETTKVDVVEVKEEVQEPVVEPPKPQIKEIKERIRDKFSSSKKTLITLSSHDNAWEVRKQQYQSKFQRITTKEDIDRWCNQSLDSEYQEPLYKNVLELCTVPTMRDRFTFKKKKIIDQGKGDPRWVKKVTDYRISNRKMPSGELQTQNGAITTEVIYKWCETGIEEEFKDDSDKRYQLVENWCVA</sequence>
<dbReference type="AlphaFoldDB" id="E8ZKM6"/>
<dbReference type="HOGENOM" id="CLU_1353421_0_0_14"/>
<organism evidence="1 2">
    <name type="scientific">Mycoplasma haemofelis (strain Langford 1)</name>
    <name type="common">Haemobartonella felis</name>
    <dbReference type="NCBI Taxonomy" id="941640"/>
    <lineage>
        <taxon>Bacteria</taxon>
        <taxon>Bacillati</taxon>
        <taxon>Mycoplasmatota</taxon>
        <taxon>Mollicutes</taxon>
        <taxon>Mycoplasmataceae</taxon>
        <taxon>Mycoplasma</taxon>
    </lineage>
</organism>
<keyword evidence="2" id="KW-1185">Reference proteome</keyword>
<dbReference type="EMBL" id="FR773153">
    <property type="protein sequence ID" value="CBY92192.1"/>
    <property type="molecule type" value="Genomic_DNA"/>
</dbReference>
<reference evidence="1 2" key="1">
    <citation type="journal article" date="2011" name="J. Bacteriol.">
        <title>Complete genome sequence of Mycoplasma haemofelis, a hemotropic mycoplasma.</title>
        <authorList>
            <person name="Barker E.N."/>
            <person name="Helps C.R."/>
            <person name="Peters I.R."/>
            <person name="Darby A.C."/>
            <person name="Radford A.D."/>
            <person name="Tasker S."/>
        </authorList>
    </citation>
    <scope>NUCLEOTIDE SEQUENCE [LARGE SCALE GENOMIC DNA]</scope>
    <source>
        <strain evidence="1 2">Langford 1</strain>
    </source>
</reference>
<gene>
    <name evidence="1" type="ordered locus">HF1_01840</name>
</gene>
<dbReference type="Proteomes" id="UP000008637">
    <property type="component" value="Chromosome"/>
</dbReference>
<evidence type="ECO:0000313" key="1">
    <source>
        <dbReference type="EMBL" id="CBY92192.1"/>
    </source>
</evidence>